<dbReference type="InterPro" id="IPR039745">
    <property type="entry name" value="Vps54"/>
</dbReference>
<dbReference type="Pfam" id="PF07928">
    <property type="entry name" value="Vps54"/>
    <property type="match status" value="1"/>
</dbReference>
<organism evidence="9 10">
    <name type="scientific">Psilocybe cf. subviscida</name>
    <dbReference type="NCBI Taxonomy" id="2480587"/>
    <lineage>
        <taxon>Eukaryota</taxon>
        <taxon>Fungi</taxon>
        <taxon>Dikarya</taxon>
        <taxon>Basidiomycota</taxon>
        <taxon>Agaricomycotina</taxon>
        <taxon>Agaricomycetes</taxon>
        <taxon>Agaricomycetidae</taxon>
        <taxon>Agaricales</taxon>
        <taxon>Agaricineae</taxon>
        <taxon>Strophariaceae</taxon>
        <taxon>Psilocybe</taxon>
    </lineage>
</organism>
<feature type="domain" description="Vacuolar protein sorting-associated protein 54 C-terminal" evidence="8">
    <location>
        <begin position="840"/>
        <end position="970"/>
    </location>
</feature>
<keyword evidence="3" id="KW-0813">Transport</keyword>
<feature type="compositionally biased region" description="Pro residues" evidence="7">
    <location>
        <begin position="1143"/>
        <end position="1152"/>
    </location>
</feature>
<feature type="compositionally biased region" description="Polar residues" evidence="7">
    <location>
        <begin position="803"/>
        <end position="823"/>
    </location>
</feature>
<feature type="region of interest" description="Disordered" evidence="7">
    <location>
        <begin position="783"/>
        <end position="831"/>
    </location>
</feature>
<dbReference type="GO" id="GO:0006896">
    <property type="term" value="P:Golgi to vacuole transport"/>
    <property type="evidence" value="ECO:0007669"/>
    <property type="project" value="TreeGrafter"/>
</dbReference>
<sequence length="1234" mass="134595">MFKVVWTCHNYYLCSSLFALVTPSCRARICVLAILRPISIFIMSDISSVPSRTASPVHLSPPDNLPTARPYRFTWDPASRRPGPESVSGTTEGRGGDDFAAPPHPMGFLNHSTTTLALGSLPTEWSSSRTGFHAISTVLNNPHKKQAPPKAHSLLPPVPPADLPRVRRKDFDSYLKAIAPEWERYEHNVEIGREGQAQIEDNQFTPRSSFAGGEGHSEHSHNQNHTQPSSAQGKHIPPLDSVPQVFFRKEFNLGDPKTFAVVTEQETMSFHDDVDPLSLSHSLPLLEKFSHYADTVEQHLVREISIRSTSFFAALTNLHDLQSESERCLDRISKLRTQLKGVDDNSAKRGLEMVRKESKMANLGKIRDGVKMIHGVVEMTGVAKGLVAAGQWGEALDIIQGLEKLWDGRDLQSDPSRKPKDIPDGHLNGHNVGSSSLPPTPEEDAAGEESEARTPAPKNGGDKFASLQHSVPLSSLQAFSALPSHLRALTTQIAASLSSELVSVLRSDLDLRVQRGSISANDQGLKDRLKPLLLNLVRTKGMKEGVLSWREVVLVEMRGIIKKILPAFDLEDDDSASGESKSTLTSQLREMTHPSFIALIQNVYQRLLNGMQGLQNQGNIIIEVFSTLGAEQKQSLVHIPALEEDLADIVSSSAELSNTQAARVISLRAEQHAALGLADFLTFFNDSWAFVIKSETISRRMIVGLRGTVVGQAKLFLQAFHQTRLNKSAKLVEDELWSPIEVNPGLQQITNMIVDSAMRDHPDLVILSEDAIFSPAPTAGTFASPLPSAGSPPPTGLPSGSTNNTPQSITSVMQNGTNGTSASHPPASHTSKHLRIEERPYFSVSATAEVITLLTDYLRVIVNLPMLTTDTMSRVIEFLKSFNSRTCQVVLGAGAMRSAGLKNITAKHLALASQSLSIIFELIPYVREAFRRHLSQKQAVMLVEFDKLKRDYQEHQNEIHSKLVAIMGDRLNAHIKSLKTVNWAEPKASTPVNSYMEILVKETVTLHKVLSRYLAAPVVEYVMTQVFAAINHRLSEEYGAVELPHQEAKKRLLADAKYLHEKLAMLRNVGAPTGMLETVVAEKTIGRAGSNASNQTGPSTSLPQPTRSNTLTANQRLKGLLSGRSSAFSSNSDRSFPSGARTPSPPPVPPQADKPRTLNVVSNSSLSHLTGSSSSVFAANLSQDQLTNDSSQLSLPMSASPTAVSGGAQGFRQVEVLPSPKPDSTSLPAEDTPK</sequence>
<evidence type="ECO:0000259" key="8">
    <source>
        <dbReference type="Pfam" id="PF07928"/>
    </source>
</evidence>
<proteinExistence type="inferred from homology"/>
<keyword evidence="5" id="KW-0333">Golgi apparatus</keyword>
<feature type="compositionally biased region" description="Basic and acidic residues" evidence="7">
    <location>
        <begin position="410"/>
        <end position="424"/>
    </location>
</feature>
<evidence type="ECO:0000256" key="3">
    <source>
        <dbReference type="ARBA" id="ARBA00022448"/>
    </source>
</evidence>
<comment type="subcellular location">
    <subcellularLocation>
        <location evidence="1">Golgi apparatus</location>
        <location evidence="1">trans-Golgi network</location>
    </subcellularLocation>
</comment>
<evidence type="ECO:0000313" key="10">
    <source>
        <dbReference type="Proteomes" id="UP000567179"/>
    </source>
</evidence>
<dbReference type="GO" id="GO:0042147">
    <property type="term" value="P:retrograde transport, endosome to Golgi"/>
    <property type="evidence" value="ECO:0007669"/>
    <property type="project" value="InterPro"/>
</dbReference>
<comment type="caution">
    <text evidence="9">The sequence shown here is derived from an EMBL/GenBank/DDBJ whole genome shotgun (WGS) entry which is preliminary data.</text>
</comment>
<dbReference type="AlphaFoldDB" id="A0A8H5BWN0"/>
<feature type="compositionally biased region" description="Polar residues" evidence="7">
    <location>
        <begin position="1186"/>
        <end position="1203"/>
    </location>
</feature>
<dbReference type="PANTHER" id="PTHR12965:SF0">
    <property type="entry name" value="VACUOLAR PROTEIN SORTING-ASSOCIATED PROTEIN 54"/>
    <property type="match status" value="1"/>
</dbReference>
<protein>
    <recommendedName>
        <fullName evidence="8">Vacuolar protein sorting-associated protein 54 C-terminal domain-containing protein</fullName>
    </recommendedName>
</protein>
<feature type="region of interest" description="Disordered" evidence="7">
    <location>
        <begin position="410"/>
        <end position="466"/>
    </location>
</feature>
<evidence type="ECO:0000256" key="4">
    <source>
        <dbReference type="ARBA" id="ARBA00022927"/>
    </source>
</evidence>
<dbReference type="GO" id="GO:0019905">
    <property type="term" value="F:syntaxin binding"/>
    <property type="evidence" value="ECO:0007669"/>
    <property type="project" value="TreeGrafter"/>
</dbReference>
<evidence type="ECO:0000256" key="1">
    <source>
        <dbReference type="ARBA" id="ARBA00004601"/>
    </source>
</evidence>
<feature type="region of interest" description="Disordered" evidence="7">
    <location>
        <begin position="1186"/>
        <end position="1234"/>
    </location>
</feature>
<dbReference type="InterPro" id="IPR012501">
    <property type="entry name" value="Vps54_C"/>
</dbReference>
<evidence type="ECO:0000256" key="5">
    <source>
        <dbReference type="ARBA" id="ARBA00023034"/>
    </source>
</evidence>
<dbReference type="OrthoDB" id="10259024at2759"/>
<feature type="region of interest" description="Disordered" evidence="7">
    <location>
        <begin position="1087"/>
        <end position="1109"/>
    </location>
</feature>
<feature type="region of interest" description="Disordered" evidence="7">
    <location>
        <begin position="1123"/>
        <end position="1156"/>
    </location>
</feature>
<keyword evidence="4" id="KW-0653">Protein transport</keyword>
<evidence type="ECO:0000256" key="2">
    <source>
        <dbReference type="ARBA" id="ARBA00009150"/>
    </source>
</evidence>
<dbReference type="GO" id="GO:0000938">
    <property type="term" value="C:GARP complex"/>
    <property type="evidence" value="ECO:0007669"/>
    <property type="project" value="InterPro"/>
</dbReference>
<dbReference type="GO" id="GO:0005829">
    <property type="term" value="C:cytosol"/>
    <property type="evidence" value="ECO:0007669"/>
    <property type="project" value="GOC"/>
</dbReference>
<keyword evidence="10" id="KW-1185">Reference proteome</keyword>
<feature type="compositionally biased region" description="Polar residues" evidence="7">
    <location>
        <begin position="199"/>
        <end position="208"/>
    </location>
</feature>
<feature type="compositionally biased region" description="Polar residues" evidence="7">
    <location>
        <begin position="1090"/>
        <end position="1109"/>
    </location>
</feature>
<dbReference type="GO" id="GO:0015031">
    <property type="term" value="P:protein transport"/>
    <property type="evidence" value="ECO:0007669"/>
    <property type="project" value="UniProtKB-KW"/>
</dbReference>
<keyword evidence="6" id="KW-0175">Coiled coil</keyword>
<dbReference type="Proteomes" id="UP000567179">
    <property type="component" value="Unassembled WGS sequence"/>
</dbReference>
<name>A0A8H5BWN0_9AGAR</name>
<evidence type="ECO:0000256" key="6">
    <source>
        <dbReference type="ARBA" id="ARBA00023054"/>
    </source>
</evidence>
<evidence type="ECO:0000313" key="9">
    <source>
        <dbReference type="EMBL" id="KAF5330932.1"/>
    </source>
</evidence>
<feature type="compositionally biased region" description="Low complexity" evidence="7">
    <location>
        <begin position="1123"/>
        <end position="1139"/>
    </location>
</feature>
<reference evidence="9 10" key="1">
    <citation type="journal article" date="2020" name="ISME J.">
        <title>Uncovering the hidden diversity of litter-decomposition mechanisms in mushroom-forming fungi.</title>
        <authorList>
            <person name="Floudas D."/>
            <person name="Bentzer J."/>
            <person name="Ahren D."/>
            <person name="Johansson T."/>
            <person name="Persson P."/>
            <person name="Tunlid A."/>
        </authorList>
    </citation>
    <scope>NUCLEOTIDE SEQUENCE [LARGE SCALE GENOMIC DNA]</scope>
    <source>
        <strain evidence="9 10">CBS 101986</strain>
    </source>
</reference>
<feature type="region of interest" description="Disordered" evidence="7">
    <location>
        <begin position="52"/>
        <end position="106"/>
    </location>
</feature>
<dbReference type="EMBL" id="JAACJJ010000001">
    <property type="protein sequence ID" value="KAF5330932.1"/>
    <property type="molecule type" value="Genomic_DNA"/>
</dbReference>
<gene>
    <name evidence="9" type="ORF">D9619_005381</name>
</gene>
<feature type="region of interest" description="Disordered" evidence="7">
    <location>
        <begin position="195"/>
        <end position="238"/>
    </location>
</feature>
<accession>A0A8H5BWN0</accession>
<dbReference type="PANTHER" id="PTHR12965">
    <property type="entry name" value="VACUOLAR PROTEIN SORTING 54"/>
    <property type="match status" value="1"/>
</dbReference>
<feature type="compositionally biased region" description="Polar residues" evidence="7">
    <location>
        <begin position="223"/>
        <end position="232"/>
    </location>
</feature>
<evidence type="ECO:0000256" key="7">
    <source>
        <dbReference type="SAM" id="MobiDB-lite"/>
    </source>
</evidence>
<dbReference type="Gene3D" id="6.10.250.860">
    <property type="match status" value="1"/>
</dbReference>
<comment type="similarity">
    <text evidence="2">Belongs to the VPS54 family.</text>
</comment>